<feature type="domain" description="RRM" evidence="13">
    <location>
        <begin position="593"/>
        <end position="676"/>
    </location>
</feature>
<feature type="compositionally biased region" description="Basic and acidic residues" evidence="12">
    <location>
        <begin position="105"/>
        <end position="115"/>
    </location>
</feature>
<feature type="region of interest" description="Disordered" evidence="12">
    <location>
        <begin position="80"/>
        <end position="115"/>
    </location>
</feature>
<comment type="subcellular location">
    <subcellularLocation>
        <location evidence="1">Nucleus</location>
    </subcellularLocation>
</comment>
<dbReference type="STRING" id="28573.A0A0U1M448"/>
<evidence type="ECO:0000256" key="3">
    <source>
        <dbReference type="ARBA" id="ARBA00013428"/>
    </source>
</evidence>
<sequence>MESSRVFVSGLPPTLSNHDLGKHFSSRFQVTDAHVIPSRRIGFVGFKDAAHAKQAVEYFHKTYLRMSKISVEMARSTAEIESAKSQNTPNRQEGSSSTNNLKRKREAEDPNKDAKLNEFLSVMQHSSKTRTWANDDDDLVQPLAANDAVNNTDKPEETGEKLPENPVKKPKVKTAPASHSTAQPQVQASEDAENDDMDTQDDPAPLDGQEDQPKSDADWLRSKTSRLLGLLDEEEQAEVKAPFPASEDDSDRPVKPTKVQQPEKVSEPQPSPEEEEQEIEEDRDYDADVELIRTSGRLFIRNLAYGATETDLEPIFTPFGKMDEIHVAFDTRTTSSKGFAYIQYIDPSAAVNAYKSLDGKDFQGRLLHILPASAKKSYKIDDYELSKLPLKKQKQIKRKMEASSSTFNWNSLYMNTDAVMSSVADRLGVSKADLLDPTSSDAAVKQAHAETHVIQETKAYFTSNGVNLDSFQQRERGNTAILVKNFSYGVKSPELRKLFEPFGQLTRLLMPPSGTIAIVEFARPDEAQRAFKGLAYRKLGDSILFLERAPKNLFDGPATTIQPASSEIKAKSQGFSAADTFAAEDNEAQLPTTTLFVRNLNFTTTNKRLTEVFQPLDGFLSAKVKTKQDPKRPGETLSMGFGFVEFRTKEQAQAALAVMDGYSLDQHALVVKTSHKGMDAAESRRREDTAKKVAARRTKIIIKNLPFQATKKDVRSLFGVYGQLRSVRVPKKFDRSARGFAFADFVSSREAENAMDALANTHLLGRKLVLQYASEEAIDAEEEIRKIEKKMGQQVDREKLQSLTGTGRKKFVVGAEEDQD</sequence>
<feature type="domain" description="RRM" evidence="13">
    <location>
        <begin position="4"/>
        <end position="76"/>
    </location>
</feature>
<comment type="similarity">
    <text evidence="2">Belongs to the RRM MRD1 family.</text>
</comment>
<gene>
    <name evidence="14" type="ORF">PISL3812_07392</name>
</gene>
<proteinExistence type="inferred from homology"/>
<keyword evidence="5" id="KW-0677">Repeat</keyword>
<dbReference type="PANTHER" id="PTHR24012">
    <property type="entry name" value="RNA BINDING PROTEIN"/>
    <property type="match status" value="1"/>
</dbReference>
<evidence type="ECO:0000313" key="14">
    <source>
        <dbReference type="EMBL" id="CRG90349.1"/>
    </source>
</evidence>
<feature type="coiled-coil region" evidence="11">
    <location>
        <begin position="770"/>
        <end position="797"/>
    </location>
</feature>
<feature type="compositionally biased region" description="Basic and acidic residues" evidence="12">
    <location>
        <begin position="211"/>
        <end position="221"/>
    </location>
</feature>
<evidence type="ECO:0000256" key="2">
    <source>
        <dbReference type="ARBA" id="ARBA00008033"/>
    </source>
</evidence>
<dbReference type="InterPro" id="IPR012677">
    <property type="entry name" value="Nucleotide-bd_a/b_plait_sf"/>
</dbReference>
<dbReference type="GO" id="GO:0034462">
    <property type="term" value="P:small-subunit processome assembly"/>
    <property type="evidence" value="ECO:0007669"/>
    <property type="project" value="EnsemblFungi"/>
</dbReference>
<evidence type="ECO:0000256" key="11">
    <source>
        <dbReference type="SAM" id="Coils"/>
    </source>
</evidence>
<keyword evidence="8" id="KW-0687">Ribonucleoprotein</keyword>
<keyword evidence="15" id="KW-1185">Reference proteome</keyword>
<keyword evidence="11" id="KW-0175">Coiled coil</keyword>
<dbReference type="InterPro" id="IPR035979">
    <property type="entry name" value="RBD_domain_sf"/>
</dbReference>
<dbReference type="InterPro" id="IPR034482">
    <property type="entry name" value="Mrd1_RRM3"/>
</dbReference>
<dbReference type="PROSITE" id="PS50102">
    <property type="entry name" value="RRM"/>
    <property type="match status" value="5"/>
</dbReference>
<comment type="function">
    <text evidence="9">Involved in pre-rRNA processing.</text>
</comment>
<keyword evidence="4" id="KW-0698">rRNA processing</keyword>
<evidence type="ECO:0000256" key="1">
    <source>
        <dbReference type="ARBA" id="ARBA00004123"/>
    </source>
</evidence>
<evidence type="ECO:0000256" key="9">
    <source>
        <dbReference type="ARBA" id="ARBA00057379"/>
    </source>
</evidence>
<evidence type="ECO:0000256" key="7">
    <source>
        <dbReference type="ARBA" id="ARBA00023242"/>
    </source>
</evidence>
<protein>
    <recommendedName>
        <fullName evidence="3">Multiple RNA-binding domain-containing protein 1</fullName>
    </recommendedName>
</protein>
<dbReference type="EMBL" id="CVMT01000007">
    <property type="protein sequence ID" value="CRG90349.1"/>
    <property type="molecule type" value="Genomic_DNA"/>
</dbReference>
<dbReference type="GO" id="GO:0032040">
    <property type="term" value="C:small-subunit processome"/>
    <property type="evidence" value="ECO:0007669"/>
    <property type="project" value="EnsemblFungi"/>
</dbReference>
<dbReference type="OrthoDB" id="439639at2759"/>
<dbReference type="FunFam" id="3.30.70.330:FF:000452">
    <property type="entry name" value="Multiple RNA-binding domain-containing protein 1"/>
    <property type="match status" value="1"/>
</dbReference>
<dbReference type="SMART" id="SM00360">
    <property type="entry name" value="RRM"/>
    <property type="match status" value="5"/>
</dbReference>
<feature type="domain" description="RRM" evidence="13">
    <location>
        <begin position="296"/>
        <end position="374"/>
    </location>
</feature>
<evidence type="ECO:0000313" key="15">
    <source>
        <dbReference type="Proteomes" id="UP000054383"/>
    </source>
</evidence>
<dbReference type="Proteomes" id="UP000054383">
    <property type="component" value="Unassembled WGS sequence"/>
</dbReference>
<accession>A0A0U1M448</accession>
<feature type="domain" description="RRM" evidence="13">
    <location>
        <begin position="698"/>
        <end position="775"/>
    </location>
</feature>
<evidence type="ECO:0000256" key="12">
    <source>
        <dbReference type="SAM" id="MobiDB-lite"/>
    </source>
</evidence>
<keyword evidence="7" id="KW-0539">Nucleus</keyword>
<dbReference type="GO" id="GO:0042134">
    <property type="term" value="F:rRNA primary transcript binding"/>
    <property type="evidence" value="ECO:0007669"/>
    <property type="project" value="EnsemblFungi"/>
</dbReference>
<dbReference type="InterPro" id="IPR000504">
    <property type="entry name" value="RRM_dom"/>
</dbReference>
<dbReference type="GO" id="GO:0030686">
    <property type="term" value="C:90S preribosome"/>
    <property type="evidence" value="ECO:0007669"/>
    <property type="project" value="EnsemblFungi"/>
</dbReference>
<feature type="compositionally biased region" description="Polar residues" evidence="12">
    <location>
        <begin position="177"/>
        <end position="188"/>
    </location>
</feature>
<organism evidence="14 15">
    <name type="scientific">Talaromyces islandicus</name>
    <name type="common">Penicillium islandicum</name>
    <dbReference type="NCBI Taxonomy" id="28573"/>
    <lineage>
        <taxon>Eukaryota</taxon>
        <taxon>Fungi</taxon>
        <taxon>Dikarya</taxon>
        <taxon>Ascomycota</taxon>
        <taxon>Pezizomycotina</taxon>
        <taxon>Eurotiomycetes</taxon>
        <taxon>Eurotiomycetidae</taxon>
        <taxon>Eurotiales</taxon>
        <taxon>Trichocomaceae</taxon>
        <taxon>Talaromyces</taxon>
        <taxon>Talaromyces sect. Islandici</taxon>
    </lineage>
</organism>
<dbReference type="GO" id="GO:0000480">
    <property type="term" value="P:endonucleolytic cleavage in 5'-ETS of tricistronic rRNA transcript (SSU-rRNA, 5.8S rRNA, LSU-rRNA)"/>
    <property type="evidence" value="ECO:0007669"/>
    <property type="project" value="EnsemblFungi"/>
</dbReference>
<evidence type="ECO:0000256" key="10">
    <source>
        <dbReference type="PROSITE-ProRule" id="PRU00176"/>
    </source>
</evidence>
<dbReference type="GO" id="GO:0000472">
    <property type="term" value="P:endonucleolytic cleavage to generate mature 5'-end of SSU-rRNA from (SSU-rRNA, 5.8S rRNA, LSU-rRNA)"/>
    <property type="evidence" value="ECO:0007669"/>
    <property type="project" value="EnsemblFungi"/>
</dbReference>
<keyword evidence="6 10" id="KW-0694">RNA-binding</keyword>
<dbReference type="OMA" id="FNNTCIQ"/>
<evidence type="ECO:0000256" key="6">
    <source>
        <dbReference type="ARBA" id="ARBA00022884"/>
    </source>
</evidence>
<dbReference type="AlphaFoldDB" id="A0A0U1M448"/>
<evidence type="ECO:0000259" key="13">
    <source>
        <dbReference type="PROSITE" id="PS50102"/>
    </source>
</evidence>
<dbReference type="Pfam" id="PF00076">
    <property type="entry name" value="RRM_1"/>
    <property type="match status" value="5"/>
</dbReference>
<dbReference type="Gene3D" id="3.30.70.330">
    <property type="match status" value="5"/>
</dbReference>
<evidence type="ECO:0000256" key="5">
    <source>
        <dbReference type="ARBA" id="ARBA00022737"/>
    </source>
</evidence>
<dbReference type="FunFam" id="3.30.70.330:FF:000247">
    <property type="entry name" value="Multiple RNA-binding domain-containing protein 1"/>
    <property type="match status" value="1"/>
</dbReference>
<feature type="compositionally biased region" description="Polar residues" evidence="12">
    <location>
        <begin position="83"/>
        <end position="100"/>
    </location>
</feature>
<dbReference type="GO" id="GO:0000447">
    <property type="term" value="P:endonucleolytic cleavage in ITS1 to separate SSU-rRNA from 5.8S rRNA and LSU-rRNA from tricistronic rRNA transcript (SSU-rRNA, 5.8S rRNA, LSU-rRNA)"/>
    <property type="evidence" value="ECO:0007669"/>
    <property type="project" value="EnsemblFungi"/>
</dbReference>
<dbReference type="CDD" id="cd12568">
    <property type="entry name" value="RRM3_MRD1"/>
    <property type="match status" value="1"/>
</dbReference>
<evidence type="ECO:0000256" key="4">
    <source>
        <dbReference type="ARBA" id="ARBA00022552"/>
    </source>
</evidence>
<reference evidence="14 15" key="1">
    <citation type="submission" date="2015-04" db="EMBL/GenBank/DDBJ databases">
        <authorList>
            <person name="Syromyatnikov M.Y."/>
            <person name="Popov V.N."/>
        </authorList>
    </citation>
    <scope>NUCLEOTIDE SEQUENCE [LARGE SCALE GENOMIC DNA]</scope>
    <source>
        <strain evidence="14">WF-38-12</strain>
    </source>
</reference>
<feature type="compositionally biased region" description="Acidic residues" evidence="12">
    <location>
        <begin position="272"/>
        <end position="287"/>
    </location>
</feature>
<feature type="domain" description="RRM" evidence="13">
    <location>
        <begin position="479"/>
        <end position="551"/>
    </location>
</feature>
<name>A0A0U1M448_TALIS</name>
<dbReference type="FunFam" id="3.30.70.330:FF:000459">
    <property type="entry name" value="Multiple RNA-binding domain-containing protein 1"/>
    <property type="match status" value="1"/>
</dbReference>
<feature type="compositionally biased region" description="Basic and acidic residues" evidence="12">
    <location>
        <begin position="153"/>
        <end position="167"/>
    </location>
</feature>
<evidence type="ECO:0000256" key="8">
    <source>
        <dbReference type="ARBA" id="ARBA00023274"/>
    </source>
</evidence>
<feature type="region of interest" description="Disordered" evidence="12">
    <location>
        <begin position="145"/>
        <end position="287"/>
    </location>
</feature>
<dbReference type="SUPFAM" id="SSF54928">
    <property type="entry name" value="RNA-binding domain, RBD"/>
    <property type="match status" value="3"/>
</dbReference>
<feature type="compositionally biased region" description="Acidic residues" evidence="12">
    <location>
        <begin position="190"/>
        <end position="201"/>
    </location>
</feature>